<protein>
    <submittedName>
        <fullName evidence="2">Uncharacterized protein</fullName>
    </submittedName>
</protein>
<reference evidence="2 3" key="1">
    <citation type="journal article" date="2011" name="Science">
        <title>Comparative functional genomics of the fission yeasts.</title>
        <authorList>
            <person name="Rhind N."/>
            <person name="Chen Z."/>
            <person name="Yassour M."/>
            <person name="Thompson D.A."/>
            <person name="Haas B.J."/>
            <person name="Habib N."/>
            <person name="Wapinski I."/>
            <person name="Roy S."/>
            <person name="Lin M.F."/>
            <person name="Heiman D.I."/>
            <person name="Young S.K."/>
            <person name="Furuya K."/>
            <person name="Guo Y."/>
            <person name="Pidoux A."/>
            <person name="Chen H.M."/>
            <person name="Robbertse B."/>
            <person name="Goldberg J.M."/>
            <person name="Aoki K."/>
            <person name="Bayne E.H."/>
            <person name="Berlin A.M."/>
            <person name="Desjardins C.A."/>
            <person name="Dobbs E."/>
            <person name="Dukaj L."/>
            <person name="Fan L."/>
            <person name="FitzGerald M.G."/>
            <person name="French C."/>
            <person name="Gujja S."/>
            <person name="Hansen K."/>
            <person name="Keifenheim D."/>
            <person name="Levin J.Z."/>
            <person name="Mosher R.A."/>
            <person name="Mueller C.A."/>
            <person name="Pfiffner J."/>
            <person name="Priest M."/>
            <person name="Russ C."/>
            <person name="Smialowska A."/>
            <person name="Swoboda P."/>
            <person name="Sykes S.M."/>
            <person name="Vaughn M."/>
            <person name="Vengrova S."/>
            <person name="Yoder R."/>
            <person name="Zeng Q."/>
            <person name="Allshire R."/>
            <person name="Baulcombe D."/>
            <person name="Birren B.W."/>
            <person name="Brown W."/>
            <person name="Ekwall K."/>
            <person name="Kellis M."/>
            <person name="Leatherwood J."/>
            <person name="Levin H."/>
            <person name="Margalit H."/>
            <person name="Martienssen R."/>
            <person name="Nieduszynski C.A."/>
            <person name="Spatafora J.W."/>
            <person name="Friedman N."/>
            <person name="Dalgaard J.Z."/>
            <person name="Baumann P."/>
            <person name="Niki H."/>
            <person name="Regev A."/>
            <person name="Nusbaum C."/>
        </authorList>
    </citation>
    <scope>NUCLEOTIDE SEQUENCE [LARGE SCALE GENOMIC DNA]</scope>
    <source>
        <strain evidence="3">yFS286</strain>
    </source>
</reference>
<feature type="transmembrane region" description="Helical" evidence="1">
    <location>
        <begin position="12"/>
        <end position="31"/>
    </location>
</feature>
<accession>S9QYK9</accession>
<dbReference type="Proteomes" id="UP000016088">
    <property type="component" value="Unassembled WGS sequence"/>
</dbReference>
<keyword evidence="1" id="KW-1133">Transmembrane helix</keyword>
<evidence type="ECO:0000256" key="1">
    <source>
        <dbReference type="SAM" id="Phobius"/>
    </source>
</evidence>
<keyword evidence="3" id="KW-1185">Reference proteome</keyword>
<dbReference type="VEuPathDB" id="FungiDB:SOCG_01598"/>
<gene>
    <name evidence="2" type="ORF">SOCG_01598</name>
</gene>
<evidence type="ECO:0000313" key="2">
    <source>
        <dbReference type="EMBL" id="EPX71380.1"/>
    </source>
</evidence>
<evidence type="ECO:0000313" key="3">
    <source>
        <dbReference type="Proteomes" id="UP000016088"/>
    </source>
</evidence>
<dbReference type="RefSeq" id="XP_013020005.1">
    <property type="nucleotide sequence ID" value="XM_013164551.1"/>
</dbReference>
<proteinExistence type="predicted"/>
<dbReference type="GeneID" id="25030578"/>
<organism evidence="2 3">
    <name type="scientific">Schizosaccharomyces octosporus (strain yFS286)</name>
    <name type="common">Fission yeast</name>
    <name type="synonym">Octosporomyces octosporus</name>
    <dbReference type="NCBI Taxonomy" id="483514"/>
    <lineage>
        <taxon>Eukaryota</taxon>
        <taxon>Fungi</taxon>
        <taxon>Dikarya</taxon>
        <taxon>Ascomycota</taxon>
        <taxon>Taphrinomycotina</taxon>
        <taxon>Schizosaccharomycetes</taxon>
        <taxon>Schizosaccharomycetales</taxon>
        <taxon>Schizosaccharomycetaceae</taxon>
        <taxon>Schizosaccharomyces</taxon>
    </lineage>
</organism>
<dbReference type="AlphaFoldDB" id="S9QYK9"/>
<sequence length="87" mass="9490">MFLYVCSVLMDSIVLLISLIVSGINSVLSWITSAVGFGMLAETNELSPEDYIPLKISPMIFSTVPSNNCPPLYILRNLDAYTETGSV</sequence>
<dbReference type="HOGENOM" id="CLU_2484598_0_0_1"/>
<dbReference type="EMBL" id="KE503208">
    <property type="protein sequence ID" value="EPX71380.1"/>
    <property type="molecule type" value="Genomic_DNA"/>
</dbReference>
<name>S9QYK9_SCHOY</name>
<keyword evidence="1" id="KW-0472">Membrane</keyword>
<keyword evidence="1" id="KW-0812">Transmembrane</keyword>